<dbReference type="OrthoDB" id="5354164at2759"/>
<evidence type="ECO:0000313" key="1">
    <source>
        <dbReference type="EMBL" id="CAF9939187.1"/>
    </source>
</evidence>
<protein>
    <submittedName>
        <fullName evidence="1">Uncharacterized protein</fullName>
    </submittedName>
</protein>
<comment type="caution">
    <text evidence="1">The sequence shown here is derived from an EMBL/GenBank/DDBJ whole genome shotgun (WGS) entry which is preliminary data.</text>
</comment>
<accession>A0A8H3J1W1</accession>
<dbReference type="Proteomes" id="UP000664521">
    <property type="component" value="Unassembled WGS sequence"/>
</dbReference>
<dbReference type="EMBL" id="CAJPDS010000126">
    <property type="protein sequence ID" value="CAF9939187.1"/>
    <property type="molecule type" value="Genomic_DNA"/>
</dbReference>
<sequence>MAAIGKVAASAVSATNEVNLGLATFNIDFSLVKVEAPVEYRGLRNALSRRRVENAEQGPLHRTARRLGALFESILPPIQTLAEAYGRRASDIAATGKLNRQGSSRDGPFASHVGFDGTSIYAAATSGSSAIAVHLLACLLARTWSGPEAIAIWVEIVKERKKDIEENTDPSQLQSLPARVAAQQEISRSDLAAWDASARAWLLSADEVQNFNLTQLRLIIKDSGLFVSSIGATYKSVIDVWTTAMKTLQDLILGKPQRISKGALLVGLSCWHIYPDLNIVGPLTHVRFNDELVDKGGIVTLGLQSATPGDDLGIRWSLSLSHLRYYGGPVTVTTSSGANGSRITMEELHMIALGAVFGAWGACITDPLLGARAVVVVRSLLGTKTDLELETRKPAFFLLWSAAKRLIECSSDTERQSNLCLIAFGRRRAQHFLLRPTDTLSPVFGFADPDVLWRAISPNKGISSTTIEEVENLRNFARRCGLAPGQSVIRFRLPNTPNHIFAYTTAIPVSQHQCKRDPEGNDESTGSHMCWVTDASKLNDRSLVPTSIAQILEYVDPAELVSHGGEVGIEFSWITAPESFRADPDQLSTDKGDRSLKFRHWIGKAGRSSLFRVDGRPFRSRLSDREIINIIEAHSSNFSNVADSFFEVSSRLRFSEVSIENEKDIGSEMVLSESLRSLADASSMYRQLSGATVSISIINVPMYGIGGLMWRLKKSLPAQFACIAMFETGSNDVDEKQLSSTMALSSGNSIYVANDLLQDPLKPNLYGLHGITRIVGNIGRPGVVMLAPPQAPLIRPDDPGSWRVINHINFDGSLENSFPETSLHLSFTEYEVPLSVPIGARDADVSIVETLISTHDRQSWVADLDILASLRSERMFRRLSPPRCKHEHDRPRPLMESPVTQIGRISRKDLVSVNSWEELLDPPAGLGVSSIGVVRAFDNWHARVATMSVSVQKGLRTVVLPTEPLCTVCGASKYVQMESFAQILIS</sequence>
<organism evidence="1 2">
    <name type="scientific">Heterodermia speciosa</name>
    <dbReference type="NCBI Taxonomy" id="116794"/>
    <lineage>
        <taxon>Eukaryota</taxon>
        <taxon>Fungi</taxon>
        <taxon>Dikarya</taxon>
        <taxon>Ascomycota</taxon>
        <taxon>Pezizomycotina</taxon>
        <taxon>Lecanoromycetes</taxon>
        <taxon>OSLEUM clade</taxon>
        <taxon>Lecanoromycetidae</taxon>
        <taxon>Caliciales</taxon>
        <taxon>Physciaceae</taxon>
        <taxon>Heterodermia</taxon>
    </lineage>
</organism>
<gene>
    <name evidence="1" type="ORF">HETSPECPRED_001505</name>
</gene>
<name>A0A8H3J1W1_9LECA</name>
<dbReference type="AlphaFoldDB" id="A0A8H3J1W1"/>
<evidence type="ECO:0000313" key="2">
    <source>
        <dbReference type="Proteomes" id="UP000664521"/>
    </source>
</evidence>
<keyword evidence="2" id="KW-1185">Reference proteome</keyword>
<proteinExistence type="predicted"/>
<reference evidence="1" key="1">
    <citation type="submission" date="2021-03" db="EMBL/GenBank/DDBJ databases">
        <authorList>
            <person name="Tagirdzhanova G."/>
        </authorList>
    </citation>
    <scope>NUCLEOTIDE SEQUENCE</scope>
</reference>